<organism evidence="1 2">
    <name type="scientific">Chryseobacterium shigense</name>
    <dbReference type="NCBI Taxonomy" id="297244"/>
    <lineage>
        <taxon>Bacteria</taxon>
        <taxon>Pseudomonadati</taxon>
        <taxon>Bacteroidota</taxon>
        <taxon>Flavobacteriia</taxon>
        <taxon>Flavobacteriales</taxon>
        <taxon>Weeksellaceae</taxon>
        <taxon>Chryseobacterium group</taxon>
        <taxon>Chryseobacterium</taxon>
    </lineage>
</organism>
<accession>A0A841N7D5</accession>
<evidence type="ECO:0000313" key="2">
    <source>
        <dbReference type="Proteomes" id="UP000589738"/>
    </source>
</evidence>
<reference evidence="1 2" key="1">
    <citation type="submission" date="2020-08" db="EMBL/GenBank/DDBJ databases">
        <title>Functional genomics of gut bacteria from endangered species of beetles.</title>
        <authorList>
            <person name="Carlos-Shanley C."/>
        </authorList>
    </citation>
    <scope>NUCLEOTIDE SEQUENCE [LARGE SCALE GENOMIC DNA]</scope>
    <source>
        <strain evidence="1 2">S00136</strain>
    </source>
</reference>
<comment type="caution">
    <text evidence="1">The sequence shown here is derived from an EMBL/GenBank/DDBJ whole genome shotgun (WGS) entry which is preliminary data.</text>
</comment>
<keyword evidence="2" id="KW-1185">Reference proteome</keyword>
<sequence length="135" mass="15475">MYNNNLNSKLTEDEVILILSEQLKNDGWQIINQCFGQSKGNDIEAVKDGKTLIVEAKGAKSNDYSPTKKRDFFDSGQIKSHFGRALVKIMSDIEKNPDNLYAIAHPDDELIKKTIEKIIPQLEKLNIKHYWVKKL</sequence>
<dbReference type="AlphaFoldDB" id="A0A841N7D5"/>
<evidence type="ECO:0000313" key="1">
    <source>
        <dbReference type="EMBL" id="MBB6370611.1"/>
    </source>
</evidence>
<gene>
    <name evidence="1" type="ORF">HNP36_001664</name>
</gene>
<dbReference type="EMBL" id="JACHLC010000001">
    <property type="protein sequence ID" value="MBB6370611.1"/>
    <property type="molecule type" value="Genomic_DNA"/>
</dbReference>
<dbReference type="Proteomes" id="UP000589738">
    <property type="component" value="Unassembled WGS sequence"/>
</dbReference>
<proteinExistence type="predicted"/>
<dbReference type="RefSeq" id="WP_184158563.1">
    <property type="nucleotide sequence ID" value="NZ_JACHLC010000001.1"/>
</dbReference>
<name>A0A841N7D5_9FLAO</name>
<protein>
    <submittedName>
        <fullName evidence="1">Putative RNA binding protein YcfA (HicA-like mRNA interferase family)</fullName>
    </submittedName>
</protein>